<proteinExistence type="predicted"/>
<dbReference type="EMBL" id="JALLPB020000426">
    <property type="protein sequence ID" value="KAL3809238.1"/>
    <property type="molecule type" value="Genomic_DNA"/>
</dbReference>
<feature type="compositionally biased region" description="Low complexity" evidence="1">
    <location>
        <begin position="282"/>
        <end position="304"/>
    </location>
</feature>
<sequence length="354" mass="38141">MAAAVTKSVISKKRKVSNDGTDLRSSGPPSSETKKKSPLFNRPQNFYAPPPIPMTKDELSEWRKEQRRERNRESAAASRNKTRLRIEELEGEVKNWKSKCQNMEAKVRSMERHIELLTKLCGSHKAQCLPKPSTPVSHPNSPPRSDSPPTMYAVPGGLPFSVISSPVTSSYSSLVPDFAPRPNTIPDPFPPLLSEPKDYATVGGAEVATSPTVKTVVSPIAGANFDSSKDETTERWEEQRHPAPLPACDSRAKTTKIGSEVGGRAISSADVRVGAASAGRAAASANQDAAPHVTSASSEISSSESTDDDNEEAASHVMFASSVSSCSESDDDEKDFLDLLVDTLDGDFDPDLFI</sequence>
<dbReference type="CDD" id="cd14686">
    <property type="entry name" value="bZIP"/>
    <property type="match status" value="1"/>
</dbReference>
<organism evidence="3 4">
    <name type="scientific">Cyclostephanos tholiformis</name>
    <dbReference type="NCBI Taxonomy" id="382380"/>
    <lineage>
        <taxon>Eukaryota</taxon>
        <taxon>Sar</taxon>
        <taxon>Stramenopiles</taxon>
        <taxon>Ochrophyta</taxon>
        <taxon>Bacillariophyta</taxon>
        <taxon>Coscinodiscophyceae</taxon>
        <taxon>Thalassiosirophycidae</taxon>
        <taxon>Stephanodiscales</taxon>
        <taxon>Stephanodiscaceae</taxon>
        <taxon>Cyclostephanos</taxon>
    </lineage>
</organism>
<feature type="domain" description="BZIP" evidence="2">
    <location>
        <begin position="61"/>
        <end position="124"/>
    </location>
</feature>
<evidence type="ECO:0000313" key="3">
    <source>
        <dbReference type="EMBL" id="KAL3809238.1"/>
    </source>
</evidence>
<feature type="region of interest" description="Disordered" evidence="1">
    <location>
        <begin position="282"/>
        <end position="331"/>
    </location>
</feature>
<evidence type="ECO:0000313" key="4">
    <source>
        <dbReference type="Proteomes" id="UP001530377"/>
    </source>
</evidence>
<dbReference type="PROSITE" id="PS00036">
    <property type="entry name" value="BZIP_BASIC"/>
    <property type="match status" value="1"/>
</dbReference>
<comment type="caution">
    <text evidence="3">The sequence shown here is derived from an EMBL/GenBank/DDBJ whole genome shotgun (WGS) entry which is preliminary data.</text>
</comment>
<dbReference type="PROSITE" id="PS50217">
    <property type="entry name" value="BZIP"/>
    <property type="match status" value="1"/>
</dbReference>
<feature type="compositionally biased region" description="Basic and acidic residues" evidence="1">
    <location>
        <begin position="227"/>
        <end position="241"/>
    </location>
</feature>
<dbReference type="Proteomes" id="UP001530377">
    <property type="component" value="Unassembled WGS sequence"/>
</dbReference>
<dbReference type="AlphaFoldDB" id="A0ABD3R8G4"/>
<feature type="region of interest" description="Disordered" evidence="1">
    <location>
        <begin position="1"/>
        <end position="83"/>
    </location>
</feature>
<feature type="region of interest" description="Disordered" evidence="1">
    <location>
        <begin position="128"/>
        <end position="150"/>
    </location>
</feature>
<name>A0ABD3R8G4_9STRA</name>
<feature type="compositionally biased region" description="Basic and acidic residues" evidence="1">
    <location>
        <begin position="55"/>
        <end position="73"/>
    </location>
</feature>
<evidence type="ECO:0000256" key="1">
    <source>
        <dbReference type="SAM" id="MobiDB-lite"/>
    </source>
</evidence>
<dbReference type="Gene3D" id="1.20.5.170">
    <property type="match status" value="1"/>
</dbReference>
<keyword evidence="4" id="KW-1185">Reference proteome</keyword>
<dbReference type="SUPFAM" id="SSF57959">
    <property type="entry name" value="Leucine zipper domain"/>
    <property type="match status" value="1"/>
</dbReference>
<gene>
    <name evidence="3" type="ORF">ACHAXA_007062</name>
</gene>
<feature type="compositionally biased region" description="Polar residues" evidence="1">
    <location>
        <begin position="18"/>
        <end position="31"/>
    </location>
</feature>
<feature type="region of interest" description="Disordered" evidence="1">
    <location>
        <begin position="224"/>
        <end position="250"/>
    </location>
</feature>
<dbReference type="InterPro" id="IPR046347">
    <property type="entry name" value="bZIP_sf"/>
</dbReference>
<accession>A0ABD3R8G4</accession>
<reference evidence="3 4" key="1">
    <citation type="submission" date="2024-10" db="EMBL/GenBank/DDBJ databases">
        <title>Updated reference genomes for cyclostephanoid diatoms.</title>
        <authorList>
            <person name="Roberts W.R."/>
            <person name="Alverson A.J."/>
        </authorList>
    </citation>
    <scope>NUCLEOTIDE SEQUENCE [LARGE SCALE GENOMIC DNA]</scope>
    <source>
        <strain evidence="3 4">AJA228-03</strain>
    </source>
</reference>
<protein>
    <recommendedName>
        <fullName evidence="2">BZIP domain-containing protein</fullName>
    </recommendedName>
</protein>
<dbReference type="InterPro" id="IPR004827">
    <property type="entry name" value="bZIP"/>
</dbReference>
<evidence type="ECO:0000259" key="2">
    <source>
        <dbReference type="PROSITE" id="PS50217"/>
    </source>
</evidence>
<dbReference type="SMART" id="SM00338">
    <property type="entry name" value="BRLZ"/>
    <property type="match status" value="1"/>
</dbReference>
<dbReference type="Pfam" id="PF00170">
    <property type="entry name" value="bZIP_1"/>
    <property type="match status" value="1"/>
</dbReference>